<dbReference type="GO" id="GO:0004674">
    <property type="term" value="F:protein serine/threonine kinase activity"/>
    <property type="evidence" value="ECO:0007669"/>
    <property type="project" value="UniProtKB-KW"/>
</dbReference>
<dbReference type="PROSITE" id="PS50011">
    <property type="entry name" value="PROTEIN_KINASE_DOM"/>
    <property type="match status" value="1"/>
</dbReference>
<dbReference type="SUPFAM" id="SSF52058">
    <property type="entry name" value="L domain-like"/>
    <property type="match status" value="2"/>
</dbReference>
<evidence type="ECO:0000256" key="19">
    <source>
        <dbReference type="ARBA" id="ARBA00048679"/>
    </source>
</evidence>
<evidence type="ECO:0000256" key="22">
    <source>
        <dbReference type="SAM" id="SignalP"/>
    </source>
</evidence>
<dbReference type="InterPro" id="IPR052422">
    <property type="entry name" value="Auxin_Ser/Thr_Kinase"/>
</dbReference>
<evidence type="ECO:0000256" key="18">
    <source>
        <dbReference type="ARBA" id="ARBA00047899"/>
    </source>
</evidence>
<dbReference type="SUPFAM" id="SSF56112">
    <property type="entry name" value="Protein kinase-like (PK-like)"/>
    <property type="match status" value="1"/>
</dbReference>
<dbReference type="AlphaFoldDB" id="A0AAN9Q0W9"/>
<dbReference type="Gene3D" id="1.10.510.10">
    <property type="entry name" value="Transferase(Phosphotransferase) domain 1"/>
    <property type="match status" value="1"/>
</dbReference>
<comment type="subcellular location">
    <subcellularLocation>
        <location evidence="1">Membrane</location>
        <topology evidence="1">Single-pass membrane protein</topology>
    </subcellularLocation>
</comment>
<dbReference type="Pfam" id="PF08263">
    <property type="entry name" value="LRRNT_2"/>
    <property type="match status" value="2"/>
</dbReference>
<dbReference type="Gene3D" id="3.30.200.20">
    <property type="entry name" value="Phosphorylase Kinase, domain 1"/>
    <property type="match status" value="1"/>
</dbReference>
<keyword evidence="16" id="KW-0675">Receptor</keyword>
<evidence type="ECO:0000256" key="2">
    <source>
        <dbReference type="ARBA" id="ARBA00008684"/>
    </source>
</evidence>
<keyword evidence="15" id="KW-1015">Disulfide bond</keyword>
<dbReference type="FunFam" id="3.80.10.10:FF:000129">
    <property type="entry name" value="Leucine-rich repeat receptor-like kinase"/>
    <property type="match status" value="1"/>
</dbReference>
<keyword evidence="12 20" id="KW-0067">ATP-binding</keyword>
<evidence type="ECO:0000256" key="10">
    <source>
        <dbReference type="ARBA" id="ARBA00022741"/>
    </source>
</evidence>
<evidence type="ECO:0000256" key="17">
    <source>
        <dbReference type="ARBA" id="ARBA00023180"/>
    </source>
</evidence>
<dbReference type="GO" id="GO:0005524">
    <property type="term" value="F:ATP binding"/>
    <property type="evidence" value="ECO:0007669"/>
    <property type="project" value="UniProtKB-UniRule"/>
</dbReference>
<dbReference type="Pfam" id="PF07714">
    <property type="entry name" value="PK_Tyr_Ser-Thr"/>
    <property type="match status" value="1"/>
</dbReference>
<dbReference type="Proteomes" id="UP001359559">
    <property type="component" value="Unassembled WGS sequence"/>
</dbReference>
<gene>
    <name evidence="24" type="ORF">RJT34_04854</name>
</gene>
<keyword evidence="11" id="KW-0418">Kinase</keyword>
<dbReference type="GO" id="GO:0016020">
    <property type="term" value="C:membrane"/>
    <property type="evidence" value="ECO:0007669"/>
    <property type="project" value="UniProtKB-SubCell"/>
</dbReference>
<dbReference type="InterPro" id="IPR001611">
    <property type="entry name" value="Leu-rich_rpt"/>
</dbReference>
<organism evidence="24 25">
    <name type="scientific">Clitoria ternatea</name>
    <name type="common">Butterfly pea</name>
    <dbReference type="NCBI Taxonomy" id="43366"/>
    <lineage>
        <taxon>Eukaryota</taxon>
        <taxon>Viridiplantae</taxon>
        <taxon>Streptophyta</taxon>
        <taxon>Embryophyta</taxon>
        <taxon>Tracheophyta</taxon>
        <taxon>Spermatophyta</taxon>
        <taxon>Magnoliopsida</taxon>
        <taxon>eudicotyledons</taxon>
        <taxon>Gunneridae</taxon>
        <taxon>Pentapetalae</taxon>
        <taxon>rosids</taxon>
        <taxon>fabids</taxon>
        <taxon>Fabales</taxon>
        <taxon>Fabaceae</taxon>
        <taxon>Papilionoideae</taxon>
        <taxon>50 kb inversion clade</taxon>
        <taxon>NPAAA clade</taxon>
        <taxon>indigoferoid/millettioid clade</taxon>
        <taxon>Phaseoleae</taxon>
        <taxon>Clitoria</taxon>
    </lineage>
</organism>
<evidence type="ECO:0000256" key="3">
    <source>
        <dbReference type="ARBA" id="ARBA00012513"/>
    </source>
</evidence>
<evidence type="ECO:0000256" key="21">
    <source>
        <dbReference type="SAM" id="Phobius"/>
    </source>
</evidence>
<comment type="catalytic activity">
    <reaction evidence="19">
        <text>L-seryl-[protein] + ATP = O-phospho-L-seryl-[protein] + ADP + H(+)</text>
        <dbReference type="Rhea" id="RHEA:17989"/>
        <dbReference type="Rhea" id="RHEA-COMP:9863"/>
        <dbReference type="Rhea" id="RHEA-COMP:11604"/>
        <dbReference type="ChEBI" id="CHEBI:15378"/>
        <dbReference type="ChEBI" id="CHEBI:29999"/>
        <dbReference type="ChEBI" id="CHEBI:30616"/>
        <dbReference type="ChEBI" id="CHEBI:83421"/>
        <dbReference type="ChEBI" id="CHEBI:456216"/>
        <dbReference type="EC" id="2.7.11.1"/>
    </reaction>
</comment>
<comment type="similarity">
    <text evidence="2">Belongs to the protein kinase superfamily. Ser/Thr protein kinase family.</text>
</comment>
<accession>A0AAN9Q0W9</accession>
<dbReference type="InterPro" id="IPR017441">
    <property type="entry name" value="Protein_kinase_ATP_BS"/>
</dbReference>
<dbReference type="EC" id="2.7.11.1" evidence="3"/>
<evidence type="ECO:0000256" key="6">
    <source>
        <dbReference type="ARBA" id="ARBA00022679"/>
    </source>
</evidence>
<proteinExistence type="inferred from homology"/>
<evidence type="ECO:0000313" key="25">
    <source>
        <dbReference type="Proteomes" id="UP001359559"/>
    </source>
</evidence>
<dbReference type="CDD" id="cd14066">
    <property type="entry name" value="STKc_IRAK"/>
    <property type="match status" value="1"/>
</dbReference>
<dbReference type="FunFam" id="3.30.200.20:FF:000226">
    <property type="entry name" value="receptor protein kinase TMK1"/>
    <property type="match status" value="1"/>
</dbReference>
<keyword evidence="9" id="KW-0677">Repeat</keyword>
<keyword evidence="7 21" id="KW-0812">Transmembrane</keyword>
<keyword evidence="5" id="KW-0433">Leucine-rich repeat</keyword>
<dbReference type="InterPro" id="IPR008271">
    <property type="entry name" value="Ser/Thr_kinase_AS"/>
</dbReference>
<keyword evidence="14 21" id="KW-0472">Membrane</keyword>
<evidence type="ECO:0000256" key="9">
    <source>
        <dbReference type="ARBA" id="ARBA00022737"/>
    </source>
</evidence>
<keyword evidence="4" id="KW-0723">Serine/threonine-protein kinase</keyword>
<evidence type="ECO:0000256" key="15">
    <source>
        <dbReference type="ARBA" id="ARBA00023157"/>
    </source>
</evidence>
<evidence type="ECO:0000256" key="8">
    <source>
        <dbReference type="ARBA" id="ARBA00022729"/>
    </source>
</evidence>
<dbReference type="FunFam" id="3.80.10.10:FF:000190">
    <property type="entry name" value="Receptor-like kinase TMK4"/>
    <property type="match status" value="1"/>
</dbReference>
<evidence type="ECO:0000256" key="12">
    <source>
        <dbReference type="ARBA" id="ARBA00022840"/>
    </source>
</evidence>
<reference evidence="24 25" key="1">
    <citation type="submission" date="2024-01" db="EMBL/GenBank/DDBJ databases">
        <title>The genomes of 5 underutilized Papilionoideae crops provide insights into root nodulation and disease resistance.</title>
        <authorList>
            <person name="Yuan L."/>
        </authorList>
    </citation>
    <scope>NUCLEOTIDE SEQUENCE [LARGE SCALE GENOMIC DNA]</scope>
    <source>
        <strain evidence="24">LY-2023</strain>
        <tissue evidence="24">Leaf</tissue>
    </source>
</reference>
<keyword evidence="8 22" id="KW-0732">Signal</keyword>
<dbReference type="PROSITE" id="PS00108">
    <property type="entry name" value="PROTEIN_KINASE_ST"/>
    <property type="match status" value="1"/>
</dbReference>
<evidence type="ECO:0000256" key="4">
    <source>
        <dbReference type="ARBA" id="ARBA00022527"/>
    </source>
</evidence>
<evidence type="ECO:0000256" key="11">
    <source>
        <dbReference type="ARBA" id="ARBA00022777"/>
    </source>
</evidence>
<dbReference type="EMBL" id="JAYKXN010000001">
    <property type="protein sequence ID" value="KAK7320120.1"/>
    <property type="molecule type" value="Genomic_DNA"/>
</dbReference>
<keyword evidence="25" id="KW-1185">Reference proteome</keyword>
<dbReference type="PANTHER" id="PTHR47986:SF27">
    <property type="entry name" value="LRR RECEPTOR-LIKE KINASE"/>
    <property type="match status" value="1"/>
</dbReference>
<dbReference type="InterPro" id="IPR011009">
    <property type="entry name" value="Kinase-like_dom_sf"/>
</dbReference>
<keyword evidence="17" id="KW-0325">Glycoprotein</keyword>
<evidence type="ECO:0000256" key="1">
    <source>
        <dbReference type="ARBA" id="ARBA00004167"/>
    </source>
</evidence>
<feature type="chain" id="PRO_5042846826" description="non-specific serine/threonine protein kinase" evidence="22">
    <location>
        <begin position="30"/>
        <end position="912"/>
    </location>
</feature>
<feature type="domain" description="Protein kinase" evidence="23">
    <location>
        <begin position="573"/>
        <end position="853"/>
    </location>
</feature>
<dbReference type="Gene3D" id="3.80.10.10">
    <property type="entry name" value="Ribonuclease Inhibitor"/>
    <property type="match status" value="2"/>
</dbReference>
<feature type="binding site" evidence="20">
    <location>
        <position position="601"/>
    </location>
    <ligand>
        <name>ATP</name>
        <dbReference type="ChEBI" id="CHEBI:30616"/>
    </ligand>
</feature>
<name>A0AAN9Q0W9_CLITE</name>
<evidence type="ECO:0000256" key="7">
    <source>
        <dbReference type="ARBA" id="ARBA00022692"/>
    </source>
</evidence>
<evidence type="ECO:0000256" key="5">
    <source>
        <dbReference type="ARBA" id="ARBA00022614"/>
    </source>
</evidence>
<evidence type="ECO:0000256" key="20">
    <source>
        <dbReference type="PROSITE-ProRule" id="PRU10141"/>
    </source>
</evidence>
<dbReference type="PROSITE" id="PS00107">
    <property type="entry name" value="PROTEIN_KINASE_ATP"/>
    <property type="match status" value="1"/>
</dbReference>
<keyword evidence="13 21" id="KW-1133">Transmembrane helix</keyword>
<dbReference type="InterPro" id="IPR001245">
    <property type="entry name" value="Ser-Thr/Tyr_kinase_cat_dom"/>
</dbReference>
<evidence type="ECO:0000313" key="24">
    <source>
        <dbReference type="EMBL" id="KAK7320120.1"/>
    </source>
</evidence>
<dbReference type="InterPro" id="IPR032675">
    <property type="entry name" value="LRR_dom_sf"/>
</dbReference>
<dbReference type="Pfam" id="PF00560">
    <property type="entry name" value="LRR_1"/>
    <property type="match status" value="1"/>
</dbReference>
<keyword evidence="6" id="KW-0808">Transferase</keyword>
<evidence type="ECO:0000256" key="14">
    <source>
        <dbReference type="ARBA" id="ARBA00023136"/>
    </source>
</evidence>
<feature type="signal peptide" evidence="22">
    <location>
        <begin position="1"/>
        <end position="29"/>
    </location>
</feature>
<sequence>MMKHALGLGGSYIYRIVWVFFVLVTSVRSQDAEVMNILKDMINAPISFQWTDPDICKWKHIVCDSTKHVTSIQIGNQNLQGSLPKELEKLTRLESFECQSNSLAGSFPYLSKSLRKLRIRGNMFNFIPNDFFKGMSNLQDVRIDDNPFPQWQVPESLKDCVSLRTFSAQNVGFIGTIPDFFGSDGPFPGLVYLALSGNYLEGALPASLSGSPIENLLVNGQHSNFKLNGTIAVLQNMTSLKQVWVNGNSFTGPIPDLSHHDQLVDLNLRDNQLTGVVPPSLTSLQSLKVVNLTNNFLQGPPPMFRDGVQVDNIIDRRRNQFCTNMLGQPCNALVNVLLSIVETLGYPLEFAKNWQGNDPCANKWIGIVCYNENISVINFQNMGLTGTISPSFVKLQSVTKLLIANNGLTGTIPIELTSMPLLKELDASNNQLYGKVPSFRKDVVLKLNGNPDIGNDKPISPSTSSSSNNINSERNTEKIVGVVVGIIILLGLVVLLVVKFKKKLKHRGKVQNPTTIVVHPRHYENGSPAMTSITSGGEGNIATLISPMRNTYQVEVGNMLISIKVLREVTNNFSENNILGKGGFGIVYKGELQDGTKIAVKRMQLGLVDEKGLSEFMSEIAVLTKVRHKHLVALLGYCLEENERLLVFEYMPQGALSVHLFNWKREGLKPLEWKPRLGIALDVARGVEYLHGLTQQIFIHRDLKPSNILLGDDMRAKVSDFGLVRHAPDGKTSVQTRLAGTFGYMAPEYAATGRLTTKVDVYSFGVILMEMITGRKALDNNLPEEDVLLAAWFRRMLQNKDSFLTMIDPTIEVDEETLHSISIVAELAGHCCARDPCQRPDMSYVVNVLSPLIEVWRPTDQPEVDDIYGINFDVTLPEALKRWQAFEGRNSLDLTYSDSSMHPSGNNTNSNI</sequence>
<protein>
    <recommendedName>
        <fullName evidence="3">non-specific serine/threonine protein kinase</fullName>
        <ecNumber evidence="3">2.7.11.1</ecNumber>
    </recommendedName>
</protein>
<keyword evidence="10 20" id="KW-0547">Nucleotide-binding</keyword>
<evidence type="ECO:0000256" key="13">
    <source>
        <dbReference type="ARBA" id="ARBA00022989"/>
    </source>
</evidence>
<evidence type="ECO:0000256" key="16">
    <source>
        <dbReference type="ARBA" id="ARBA00023170"/>
    </source>
</evidence>
<comment type="caution">
    <text evidence="24">The sequence shown here is derived from an EMBL/GenBank/DDBJ whole genome shotgun (WGS) entry which is preliminary data.</text>
</comment>
<evidence type="ECO:0000259" key="23">
    <source>
        <dbReference type="PROSITE" id="PS50011"/>
    </source>
</evidence>
<comment type="catalytic activity">
    <reaction evidence="18">
        <text>L-threonyl-[protein] + ATP = O-phospho-L-threonyl-[protein] + ADP + H(+)</text>
        <dbReference type="Rhea" id="RHEA:46608"/>
        <dbReference type="Rhea" id="RHEA-COMP:11060"/>
        <dbReference type="Rhea" id="RHEA-COMP:11605"/>
        <dbReference type="ChEBI" id="CHEBI:15378"/>
        <dbReference type="ChEBI" id="CHEBI:30013"/>
        <dbReference type="ChEBI" id="CHEBI:30616"/>
        <dbReference type="ChEBI" id="CHEBI:61977"/>
        <dbReference type="ChEBI" id="CHEBI:456216"/>
        <dbReference type="EC" id="2.7.11.1"/>
    </reaction>
</comment>
<feature type="transmembrane region" description="Helical" evidence="21">
    <location>
        <begin position="479"/>
        <end position="498"/>
    </location>
</feature>
<dbReference type="FunFam" id="1.10.510.10:FF:000198">
    <property type="entry name" value="receptor protein kinase TMK1"/>
    <property type="match status" value="1"/>
</dbReference>
<dbReference type="SMART" id="SM00220">
    <property type="entry name" value="S_TKc"/>
    <property type="match status" value="1"/>
</dbReference>
<dbReference type="InterPro" id="IPR000719">
    <property type="entry name" value="Prot_kinase_dom"/>
</dbReference>
<dbReference type="InterPro" id="IPR013210">
    <property type="entry name" value="LRR_N_plant-typ"/>
</dbReference>
<dbReference type="PANTHER" id="PTHR47986">
    <property type="entry name" value="OSJNBA0070M12.3 PROTEIN"/>
    <property type="match status" value="1"/>
</dbReference>